<sequence length="750" mass="82973">MLHGLIIFLLTFTAICTAASTTRQAVQSGSFEIIKWDSIAEPAVHESSLVSGDPGNPAAAAVIPPPVDKNVDLDGDGALSLAEVQYAAFVHHGLSSSVVEGLFNEVDKNRDGYLTSLEFNDIRPLVLAKAENAALRYMQSVDTDHNGLLSLKEAQSYILKEHGISNHDVERVWHLVIPNSDEEMDAVMFSKLRRRIRGMTIRLARQIMKEAQQIAFEQEGIGSGDVSEMLASVDDNNDGELNAPEFADFERIVRARAVDTSKKALKVVDRDGSGTLTMDEAKRIAFDHYGFDEKTLGPFFAQADENEDGQLDAVEFAGFRSVIRNKAVKNAMEAMQEIDTDGDGLVSNSEAVAMARRQDDMDSKETYNLFNVADQDKSGRLDKVELADFLRLVRLSAIKFATDHFREFDTNRDKTVTLDELEDVIEQKYKVDRSNTRQFFEKVDADNSGDLSPGEIVDFRHEIRRYVTERDAQHALEQMKLAARGENEAGAGHTEEKAVPSDGGNDEKKLKEEVKPKQVKILPEKAKAVTIERSRTPPKRKQPQSEQKLTTVTPPPKAVKAMESHKVAEHVKDDIGTVLAAGNHSESKAAALKDEENIPADVTSDSSMQESTVAREQQKPIVDAVVDIRDEPAEMSGEAPANEQELEATTDATAEQIMADEPQETMEESIVQGELDREREKDAEGKSNDETGKEDEQHILLLALEEDFIDGGSETTEPEATGENADLEEINSQSRTQATNKGKKQSKKYN</sequence>
<protein>
    <submittedName>
        <fullName evidence="6">EF-hand domain-containing protein</fullName>
    </submittedName>
</protein>
<evidence type="ECO:0000259" key="4">
    <source>
        <dbReference type="PROSITE" id="PS50222"/>
    </source>
</evidence>
<proteinExistence type="predicted"/>
<feature type="compositionally biased region" description="Basic and acidic residues" evidence="2">
    <location>
        <begin position="485"/>
        <end position="535"/>
    </location>
</feature>
<dbReference type="SMART" id="SM00054">
    <property type="entry name" value="EFh"/>
    <property type="match status" value="9"/>
</dbReference>
<feature type="compositionally biased region" description="Basic residues" evidence="2">
    <location>
        <begin position="741"/>
        <end position="750"/>
    </location>
</feature>
<dbReference type="PANTHER" id="PTHR10827">
    <property type="entry name" value="RETICULOCALBIN"/>
    <property type="match status" value="1"/>
</dbReference>
<feature type="compositionally biased region" description="Basic and acidic residues" evidence="2">
    <location>
        <begin position="674"/>
        <end position="698"/>
    </location>
</feature>
<dbReference type="WBParaSite" id="PgR098_g013_t01">
    <property type="protein sequence ID" value="PgR098_g013_t01"/>
    <property type="gene ID" value="PgR098_g013"/>
</dbReference>
<dbReference type="PANTHER" id="PTHR10827:SF102">
    <property type="entry name" value="EF-HAND DOMAIN-CONTAINING PROTEIN"/>
    <property type="match status" value="1"/>
</dbReference>
<dbReference type="InterPro" id="IPR002048">
    <property type="entry name" value="EF_hand_dom"/>
</dbReference>
<keyword evidence="5" id="KW-1185">Reference proteome</keyword>
<feature type="domain" description="EF-hand" evidence="4">
    <location>
        <begin position="361"/>
        <end position="396"/>
    </location>
</feature>
<dbReference type="PROSITE" id="PS00018">
    <property type="entry name" value="EF_HAND_1"/>
    <property type="match status" value="4"/>
</dbReference>
<dbReference type="InterPro" id="IPR011992">
    <property type="entry name" value="EF-hand-dom_pair"/>
</dbReference>
<dbReference type="SUPFAM" id="SSF47473">
    <property type="entry name" value="EF-hand"/>
    <property type="match status" value="3"/>
</dbReference>
<keyword evidence="1" id="KW-0106">Calcium</keyword>
<dbReference type="AlphaFoldDB" id="A0A915C7S0"/>
<feature type="compositionally biased region" description="Polar residues" evidence="2">
    <location>
        <begin position="730"/>
        <end position="740"/>
    </location>
</feature>
<feature type="region of interest" description="Disordered" evidence="2">
    <location>
        <begin position="586"/>
        <end position="750"/>
    </location>
</feature>
<reference evidence="6" key="1">
    <citation type="submission" date="2022-11" db="UniProtKB">
        <authorList>
            <consortium name="WormBaseParasite"/>
        </authorList>
    </citation>
    <scope>IDENTIFICATION</scope>
</reference>
<evidence type="ECO:0000256" key="2">
    <source>
        <dbReference type="SAM" id="MobiDB-lite"/>
    </source>
</evidence>
<feature type="domain" description="EF-hand" evidence="4">
    <location>
        <begin position="326"/>
        <end position="360"/>
    </location>
</feature>
<evidence type="ECO:0000313" key="5">
    <source>
        <dbReference type="Proteomes" id="UP000887569"/>
    </source>
</evidence>
<evidence type="ECO:0000256" key="3">
    <source>
        <dbReference type="SAM" id="SignalP"/>
    </source>
</evidence>
<organism evidence="5 6">
    <name type="scientific">Parascaris univalens</name>
    <name type="common">Nematode worm</name>
    <dbReference type="NCBI Taxonomy" id="6257"/>
    <lineage>
        <taxon>Eukaryota</taxon>
        <taxon>Metazoa</taxon>
        <taxon>Ecdysozoa</taxon>
        <taxon>Nematoda</taxon>
        <taxon>Chromadorea</taxon>
        <taxon>Rhabditida</taxon>
        <taxon>Spirurina</taxon>
        <taxon>Ascaridomorpha</taxon>
        <taxon>Ascaridoidea</taxon>
        <taxon>Ascarididae</taxon>
        <taxon>Parascaris</taxon>
    </lineage>
</organism>
<dbReference type="PROSITE" id="PS50222">
    <property type="entry name" value="EF_HAND_2"/>
    <property type="match status" value="5"/>
</dbReference>
<dbReference type="Gene3D" id="1.10.238.10">
    <property type="entry name" value="EF-hand"/>
    <property type="match status" value="4"/>
</dbReference>
<dbReference type="Proteomes" id="UP000887569">
    <property type="component" value="Unplaced"/>
</dbReference>
<dbReference type="Pfam" id="PF13202">
    <property type="entry name" value="EF-hand_5"/>
    <property type="match status" value="2"/>
</dbReference>
<dbReference type="Pfam" id="PF13833">
    <property type="entry name" value="EF-hand_8"/>
    <property type="match status" value="1"/>
</dbReference>
<feature type="compositionally biased region" description="Polar residues" evidence="2">
    <location>
        <begin position="603"/>
        <end position="615"/>
    </location>
</feature>
<feature type="domain" description="EF-hand" evidence="4">
    <location>
        <begin position="94"/>
        <end position="129"/>
    </location>
</feature>
<feature type="signal peptide" evidence="3">
    <location>
        <begin position="1"/>
        <end position="18"/>
    </location>
</feature>
<feature type="region of interest" description="Disordered" evidence="2">
    <location>
        <begin position="485"/>
        <end position="566"/>
    </location>
</feature>
<evidence type="ECO:0000313" key="6">
    <source>
        <dbReference type="WBParaSite" id="PgR098_g013_t01"/>
    </source>
</evidence>
<feature type="domain" description="EF-hand" evidence="4">
    <location>
        <begin position="405"/>
        <end position="431"/>
    </location>
</feature>
<evidence type="ECO:0000256" key="1">
    <source>
        <dbReference type="ARBA" id="ARBA00022837"/>
    </source>
</evidence>
<dbReference type="GO" id="GO:0005509">
    <property type="term" value="F:calcium ion binding"/>
    <property type="evidence" value="ECO:0007669"/>
    <property type="project" value="InterPro"/>
</dbReference>
<feature type="chain" id="PRO_5037595250" evidence="3">
    <location>
        <begin position="19"/>
        <end position="750"/>
    </location>
</feature>
<feature type="compositionally biased region" description="Basic and acidic residues" evidence="2">
    <location>
        <begin position="586"/>
        <end position="596"/>
    </location>
</feature>
<dbReference type="InterPro" id="IPR018247">
    <property type="entry name" value="EF_Hand_1_Ca_BS"/>
</dbReference>
<name>A0A915C7S0_PARUN</name>
<accession>A0A915C7S0</accession>
<keyword evidence="3" id="KW-0732">Signal</keyword>
<feature type="domain" description="EF-hand" evidence="4">
    <location>
        <begin position="256"/>
        <end position="291"/>
    </location>
</feature>